<dbReference type="InterPro" id="IPR011013">
    <property type="entry name" value="Gal_mutarotase_sf_dom"/>
</dbReference>
<keyword evidence="4" id="KW-1185">Reference proteome</keyword>
<dbReference type="SUPFAM" id="SSF74650">
    <property type="entry name" value="Galactose mutarotase-like"/>
    <property type="match status" value="1"/>
</dbReference>
<evidence type="ECO:0000259" key="1">
    <source>
        <dbReference type="Pfam" id="PF01074"/>
    </source>
</evidence>
<feature type="domain" description="Glycoside hydrolase family 38 N-terminal" evidence="1">
    <location>
        <begin position="7"/>
        <end position="283"/>
    </location>
</feature>
<dbReference type="Pfam" id="PF17677">
    <property type="entry name" value="Glyco_hydro38C2"/>
    <property type="match status" value="1"/>
</dbReference>
<organism evidence="3 4">
    <name type="scientific">Cohnella silvisoli</name>
    <dbReference type="NCBI Taxonomy" id="2873699"/>
    <lineage>
        <taxon>Bacteria</taxon>
        <taxon>Bacillati</taxon>
        <taxon>Bacillota</taxon>
        <taxon>Bacilli</taxon>
        <taxon>Bacillales</taxon>
        <taxon>Paenibacillaceae</taxon>
        <taxon>Cohnella</taxon>
    </lineage>
</organism>
<dbReference type="Gene3D" id="3.20.110.10">
    <property type="entry name" value="Glycoside hydrolase 38, N terminal domain"/>
    <property type="match status" value="1"/>
</dbReference>
<evidence type="ECO:0000313" key="4">
    <source>
        <dbReference type="Proteomes" id="UP001493487"/>
    </source>
</evidence>
<dbReference type="InterPro" id="IPR000602">
    <property type="entry name" value="Glyco_hydro_38_N"/>
</dbReference>
<dbReference type="CDD" id="cd10791">
    <property type="entry name" value="GH38N_AMII_like_1"/>
    <property type="match status" value="1"/>
</dbReference>
<accession>A0ABV1KVI2</accession>
<protein>
    <submittedName>
        <fullName evidence="3">Glycosyl hydrolase-related protein</fullName>
    </submittedName>
</protein>
<dbReference type="Pfam" id="PF01074">
    <property type="entry name" value="Glyco_hydro_38N"/>
    <property type="match status" value="1"/>
</dbReference>
<dbReference type="PANTHER" id="PTHR46017">
    <property type="entry name" value="ALPHA-MANNOSIDASE 2C1"/>
    <property type="match status" value="1"/>
</dbReference>
<dbReference type="Gene3D" id="2.60.40.2220">
    <property type="match status" value="1"/>
</dbReference>
<sequence>MSKIKEVLILHHSHLDVGYTHAQPIILELHKDYIDQALALCEQTEAWPEHCKFRWTCESSSVVLRWLETADHIQKEKLHRYLNNGQMSISASFMHTTPLCNAEQLAHMLLPIKQLRNQFGIEIKTAIHHDINGQPWPYSQLLLDAGVEFLIMGINIHFGGFPLTRPMAFHWQAPDRRKLLAFNGEQYSLFPQLCNLYDKDTSGIKDGLAKYIAKIDALPDYPFDFVYMTSTNLPLYDNNPPDAELASLFRKWNGEGHEYMISFVTPEQLLARIKKQEHQLSVYAGDWTDYWNCGSGSSAKEVRLNRKTKQGMKAVELLGAFQPEHDAAYVSVKKQAWEQINLFDEHTWGAFNSVTDPDKLDVSIQWMHKAHYAYQANSLTGYLLGTKMEKFARNPHQSGTPEGLMLINPSAAPQIHEIRFTAAYQEGEKHLAANRMRFVPMNREQVRSGAAYGTVHMEPFSWRMIPFDSIKKAEVAEDISFGEDWIETPFHRCTFDPLTGRIQELFDKKLNWNVLDSSSPYTFFQYVQETIDPAFHHEHRSTFFPTDIPKALESISVWNHDWKAKRSTMSKLNQCLVERGVNSITLIIRAEAPGVTDFEQRITFFNYKSDIELKASFHKQDITTPEGTYFAFPLNLDQWQCHYDTAGQVVELDKEQLPGVCRDYITVDKHVSLYDGNKGITLACPDAPLVQIGGFHFGKEQKEVLRESNPLLLAWPMNNYWDTNFRAHQPGPVSFTYVFSTFKNYDEMQAMMAGTRATAPILSAPVVHCSEERTGQWLECISDGVIPFDIKHAEDGNGIIVRLVNLKHHSVEVKLRVPNQSITAAIITNVLEEGQEEINRSQLHSDGGLHLTLGSKQMLHLRLQLLGL</sequence>
<keyword evidence="3" id="KW-0378">Hydrolase</keyword>
<evidence type="ECO:0000259" key="2">
    <source>
        <dbReference type="Pfam" id="PF17677"/>
    </source>
</evidence>
<reference evidence="3 4" key="1">
    <citation type="journal article" date="2023" name="Genome Announc.">
        <title>Pan-Genome Analyses of the Genus Cohnella and Proposal of the Novel Species Cohnella silvisoli sp. nov., Isolated from Forest Soil.</title>
        <authorList>
            <person name="Wang C."/>
            <person name="Mao L."/>
            <person name="Bao G."/>
            <person name="Zhu H."/>
        </authorList>
    </citation>
    <scope>NUCLEOTIDE SEQUENCE [LARGE SCALE GENOMIC DNA]</scope>
    <source>
        <strain evidence="3 4">NL03-T5-1</strain>
    </source>
</reference>
<feature type="domain" description="Glycosyl hydrolases family 38 C-terminal" evidence="2">
    <location>
        <begin position="790"/>
        <end position="842"/>
    </location>
</feature>
<dbReference type="PANTHER" id="PTHR46017:SF1">
    <property type="entry name" value="ALPHA-MANNOSIDASE 2C1"/>
    <property type="match status" value="1"/>
</dbReference>
<evidence type="ECO:0000313" key="3">
    <source>
        <dbReference type="EMBL" id="MEQ4484123.1"/>
    </source>
</evidence>
<name>A0ABV1KVI2_9BACL</name>
<gene>
    <name evidence="3" type="ORF">QJS35_17130</name>
</gene>
<comment type="caution">
    <text evidence="3">The sequence shown here is derived from an EMBL/GenBank/DDBJ whole genome shotgun (WGS) entry which is preliminary data.</text>
</comment>
<dbReference type="InterPro" id="IPR041147">
    <property type="entry name" value="GH38_C"/>
</dbReference>
<dbReference type="InterPro" id="IPR027291">
    <property type="entry name" value="Glyco_hydro_38_N_sf"/>
</dbReference>
<dbReference type="Proteomes" id="UP001493487">
    <property type="component" value="Unassembled WGS sequence"/>
</dbReference>
<dbReference type="InterPro" id="IPR011330">
    <property type="entry name" value="Glyco_hydro/deAcase_b/a-brl"/>
</dbReference>
<proteinExistence type="predicted"/>
<dbReference type="SUPFAM" id="SSF88713">
    <property type="entry name" value="Glycoside hydrolase/deacetylase"/>
    <property type="match status" value="1"/>
</dbReference>
<dbReference type="GO" id="GO:0016787">
    <property type="term" value="F:hydrolase activity"/>
    <property type="evidence" value="ECO:0007669"/>
    <property type="project" value="UniProtKB-KW"/>
</dbReference>
<dbReference type="EMBL" id="JASKHM010000009">
    <property type="protein sequence ID" value="MEQ4484123.1"/>
    <property type="molecule type" value="Genomic_DNA"/>
</dbReference>
<dbReference type="RefSeq" id="WP_232186491.1">
    <property type="nucleotide sequence ID" value="NZ_JAIOAP010000008.1"/>
</dbReference>